<keyword evidence="2" id="KW-1185">Reference proteome</keyword>
<proteinExistence type="predicted"/>
<reference evidence="1" key="1">
    <citation type="submission" date="2023-05" db="EMBL/GenBank/DDBJ databases">
        <authorList>
            <person name="Stuckert A."/>
        </authorList>
    </citation>
    <scope>NUCLEOTIDE SEQUENCE</scope>
</reference>
<comment type="caution">
    <text evidence="1">The sequence shown here is derived from an EMBL/GenBank/DDBJ whole genome shotgun (WGS) entry which is preliminary data.</text>
</comment>
<evidence type="ECO:0000313" key="1">
    <source>
        <dbReference type="EMBL" id="CAI9588592.1"/>
    </source>
</evidence>
<organism evidence="1 2">
    <name type="scientific">Staurois parvus</name>
    <dbReference type="NCBI Taxonomy" id="386267"/>
    <lineage>
        <taxon>Eukaryota</taxon>
        <taxon>Metazoa</taxon>
        <taxon>Chordata</taxon>
        <taxon>Craniata</taxon>
        <taxon>Vertebrata</taxon>
        <taxon>Euteleostomi</taxon>
        <taxon>Amphibia</taxon>
        <taxon>Batrachia</taxon>
        <taxon>Anura</taxon>
        <taxon>Neobatrachia</taxon>
        <taxon>Ranoidea</taxon>
        <taxon>Ranidae</taxon>
        <taxon>Staurois</taxon>
    </lineage>
</organism>
<evidence type="ECO:0000313" key="2">
    <source>
        <dbReference type="Proteomes" id="UP001162483"/>
    </source>
</evidence>
<gene>
    <name evidence="1" type="ORF">SPARVUS_LOCUS10768778</name>
</gene>
<name>A0ABN9EYJ4_9NEOB</name>
<dbReference type="EMBL" id="CATNWA010015972">
    <property type="protein sequence ID" value="CAI9588592.1"/>
    <property type="molecule type" value="Genomic_DNA"/>
</dbReference>
<dbReference type="Proteomes" id="UP001162483">
    <property type="component" value="Unassembled WGS sequence"/>
</dbReference>
<protein>
    <submittedName>
        <fullName evidence="1">Uncharacterized protein</fullName>
    </submittedName>
</protein>
<accession>A0ABN9EYJ4</accession>
<sequence>MVRKLQTNYRRWSETADILQEMVRDCRPGTGDGHRLQKWYRRWSETAEMVQEMVRDCRPDTGDGQRLQT</sequence>